<dbReference type="RefSeq" id="WP_063208088.1">
    <property type="nucleotide sequence ID" value="NZ_LUKD01000006.1"/>
</dbReference>
<dbReference type="Proteomes" id="UP000075799">
    <property type="component" value="Unassembled WGS sequence"/>
</dbReference>
<comment type="caution">
    <text evidence="1">The sequence shown here is derived from an EMBL/GenBank/DDBJ whole genome shotgun (WGS) entry which is preliminary data.</text>
</comment>
<gene>
    <name evidence="1" type="ORF">AZI87_13245</name>
</gene>
<dbReference type="AlphaFoldDB" id="A0A161PR51"/>
<dbReference type="OrthoDB" id="7775479at2"/>
<organism evidence="1 2">
    <name type="scientific">Bdellovibrio bacteriovorus</name>
    <dbReference type="NCBI Taxonomy" id="959"/>
    <lineage>
        <taxon>Bacteria</taxon>
        <taxon>Pseudomonadati</taxon>
        <taxon>Bdellovibrionota</taxon>
        <taxon>Bdellovibrionia</taxon>
        <taxon>Bdellovibrionales</taxon>
        <taxon>Pseudobdellovibrionaceae</taxon>
        <taxon>Bdellovibrio</taxon>
    </lineage>
</organism>
<proteinExistence type="predicted"/>
<dbReference type="EMBL" id="LUKD01000006">
    <property type="protein sequence ID" value="KYG64204.1"/>
    <property type="molecule type" value="Genomic_DNA"/>
</dbReference>
<sequence length="75" mass="8343">MPRYKNQSGNSGVIAYEIRKDSILVTFAGGDVYEYSYQSTGKENVEAMKALAVEGKGLSTFISTRVREKYARKIA</sequence>
<evidence type="ECO:0008006" key="3">
    <source>
        <dbReference type="Google" id="ProtNLM"/>
    </source>
</evidence>
<reference evidence="1 2" key="1">
    <citation type="submission" date="2016-03" db="EMBL/GenBank/DDBJ databases">
        <authorList>
            <person name="Ploux O."/>
        </authorList>
    </citation>
    <scope>NUCLEOTIDE SEQUENCE [LARGE SCALE GENOMIC DNA]</scope>
    <source>
        <strain evidence="1 2">EC13</strain>
    </source>
</reference>
<evidence type="ECO:0000313" key="2">
    <source>
        <dbReference type="Proteomes" id="UP000075799"/>
    </source>
</evidence>
<evidence type="ECO:0000313" key="1">
    <source>
        <dbReference type="EMBL" id="KYG64204.1"/>
    </source>
</evidence>
<name>A0A161PR51_BDEBC</name>
<protein>
    <recommendedName>
        <fullName evidence="3">KTSC domain-containing protein</fullName>
    </recommendedName>
</protein>
<accession>A0A161PR51</accession>